<geneLocation type="plasmid" evidence="5">
    <name>1</name>
</geneLocation>
<dbReference type="GO" id="GO:0003700">
    <property type="term" value="F:DNA-binding transcription factor activity"/>
    <property type="evidence" value="ECO:0007669"/>
    <property type="project" value="InterPro"/>
</dbReference>
<keyword evidence="5" id="KW-0614">Plasmid</keyword>
<feature type="domain" description="HTH araC/xylS-type" evidence="4">
    <location>
        <begin position="210"/>
        <end position="311"/>
    </location>
</feature>
<gene>
    <name evidence="5" type="primary">rhaR</name>
    <name evidence="5" type="ORF">MBLL_00413</name>
</gene>
<dbReference type="PANTHER" id="PTHR46796">
    <property type="entry name" value="HTH-TYPE TRANSCRIPTIONAL ACTIVATOR RHAS-RELATED"/>
    <property type="match status" value="1"/>
</dbReference>
<reference evidence="5" key="1">
    <citation type="submission" date="2019-12" db="EMBL/GenBank/DDBJ databases">
        <authorList>
            <person name="Cremers G."/>
        </authorList>
    </citation>
    <scope>NUCLEOTIDE SEQUENCE</scope>
    <source>
        <strain evidence="5">Mbul2</strain>
        <plasmid evidence="5">1</plasmid>
    </source>
</reference>
<dbReference type="PANTHER" id="PTHR46796:SF6">
    <property type="entry name" value="ARAC SUBFAMILY"/>
    <property type="match status" value="1"/>
</dbReference>
<organism evidence="5">
    <name type="scientific">Methylobacterium bullatum</name>
    <dbReference type="NCBI Taxonomy" id="570505"/>
    <lineage>
        <taxon>Bacteria</taxon>
        <taxon>Pseudomonadati</taxon>
        <taxon>Pseudomonadota</taxon>
        <taxon>Alphaproteobacteria</taxon>
        <taxon>Hyphomicrobiales</taxon>
        <taxon>Methylobacteriaceae</taxon>
        <taxon>Methylobacterium</taxon>
    </lineage>
</organism>
<dbReference type="PROSITE" id="PS00041">
    <property type="entry name" value="HTH_ARAC_FAMILY_1"/>
    <property type="match status" value="1"/>
</dbReference>
<dbReference type="PROSITE" id="PS01124">
    <property type="entry name" value="HTH_ARAC_FAMILY_2"/>
    <property type="match status" value="1"/>
</dbReference>
<dbReference type="Pfam" id="PF14525">
    <property type="entry name" value="AraC_binding_2"/>
    <property type="match status" value="1"/>
</dbReference>
<dbReference type="SUPFAM" id="SSF46689">
    <property type="entry name" value="Homeodomain-like"/>
    <property type="match status" value="1"/>
</dbReference>
<accession>A0A679JPB8</accession>
<evidence type="ECO:0000256" key="2">
    <source>
        <dbReference type="ARBA" id="ARBA00023125"/>
    </source>
</evidence>
<evidence type="ECO:0000259" key="4">
    <source>
        <dbReference type="PROSITE" id="PS01124"/>
    </source>
</evidence>
<keyword evidence="2" id="KW-0238">DNA-binding</keyword>
<evidence type="ECO:0000256" key="3">
    <source>
        <dbReference type="ARBA" id="ARBA00023163"/>
    </source>
</evidence>
<sequence>MNIDQQPGNIQDAAKRKQAWRDAISPVFHAYIDDDVEVSPNVQMKNYNLQRCLFGFLTAPQQRIERSAQQISQQGIDHLLLRIYLSGKASLRRNGSEIDVEAGRFTVFDLSQTMVSDATEVSSINLLIPRRSFERRLGDLSPRHGTSFRFDANPITRLMSDHLRSLSHCIETATADQQDSLSIATIALANAVFTDPTRDSPYERETILGISIRQFIEADLYSFDLGTEKLTARFGISRTALYGLFEQDGGIATYIRDRRLSRAMRILAGLEGGPKRRISTIGYECGFETEKMFSRAFTRKYGINPSMVDATYRTQARFEHGATLMAWIKEL</sequence>
<dbReference type="Gene3D" id="1.10.10.60">
    <property type="entry name" value="Homeodomain-like"/>
    <property type="match status" value="1"/>
</dbReference>
<dbReference type="InterPro" id="IPR009057">
    <property type="entry name" value="Homeodomain-like_sf"/>
</dbReference>
<dbReference type="InterPro" id="IPR050204">
    <property type="entry name" value="AraC_XylS_family_regulators"/>
</dbReference>
<dbReference type="Pfam" id="PF12833">
    <property type="entry name" value="HTH_18"/>
    <property type="match status" value="1"/>
</dbReference>
<dbReference type="EMBL" id="LR743510">
    <property type="protein sequence ID" value="CAA2136939.1"/>
    <property type="molecule type" value="Genomic_DNA"/>
</dbReference>
<dbReference type="GO" id="GO:0043565">
    <property type="term" value="F:sequence-specific DNA binding"/>
    <property type="evidence" value="ECO:0007669"/>
    <property type="project" value="InterPro"/>
</dbReference>
<dbReference type="AlphaFoldDB" id="A0A679JPB8"/>
<keyword evidence="3" id="KW-0804">Transcription</keyword>
<dbReference type="InterPro" id="IPR018060">
    <property type="entry name" value="HTH_AraC"/>
</dbReference>
<dbReference type="InterPro" id="IPR035418">
    <property type="entry name" value="AraC-bd_2"/>
</dbReference>
<evidence type="ECO:0000256" key="1">
    <source>
        <dbReference type="ARBA" id="ARBA00023015"/>
    </source>
</evidence>
<dbReference type="InterPro" id="IPR018062">
    <property type="entry name" value="HTH_AraC-typ_CS"/>
</dbReference>
<dbReference type="RefSeq" id="WP_056149162.1">
    <property type="nucleotide sequence ID" value="NZ_LR743510.1"/>
</dbReference>
<dbReference type="SMART" id="SM00342">
    <property type="entry name" value="HTH_ARAC"/>
    <property type="match status" value="1"/>
</dbReference>
<name>A0A679JPB8_9HYPH</name>
<protein>
    <submittedName>
        <fullName evidence="5">HTH-type transcriptional activator RhaR</fullName>
    </submittedName>
</protein>
<proteinExistence type="predicted"/>
<evidence type="ECO:0000313" key="5">
    <source>
        <dbReference type="EMBL" id="CAA2136939.1"/>
    </source>
</evidence>
<keyword evidence="1" id="KW-0805">Transcription regulation</keyword>